<dbReference type="Gene3D" id="3.40.50.2300">
    <property type="match status" value="1"/>
</dbReference>
<dbReference type="CDD" id="cd17534">
    <property type="entry name" value="REC_DC-like"/>
    <property type="match status" value="1"/>
</dbReference>
<dbReference type="InterPro" id="IPR035965">
    <property type="entry name" value="PAS-like_dom_sf"/>
</dbReference>
<dbReference type="CDD" id="cd00130">
    <property type="entry name" value="PAS"/>
    <property type="match status" value="1"/>
</dbReference>
<evidence type="ECO:0000256" key="1">
    <source>
        <dbReference type="PROSITE-ProRule" id="PRU00169"/>
    </source>
</evidence>
<dbReference type="PROSITE" id="PS50887">
    <property type="entry name" value="GGDEF"/>
    <property type="match status" value="1"/>
</dbReference>
<dbReference type="InterPro" id="IPR029787">
    <property type="entry name" value="Nucleotide_cyclase"/>
</dbReference>
<dbReference type="GO" id="GO:0006355">
    <property type="term" value="P:regulation of DNA-templated transcription"/>
    <property type="evidence" value="ECO:0007669"/>
    <property type="project" value="InterPro"/>
</dbReference>
<name>A0A0P7YPI9_9CYAN</name>
<dbReference type="Gene3D" id="3.30.70.270">
    <property type="match status" value="1"/>
</dbReference>
<reference evidence="6 7" key="1">
    <citation type="submission" date="2015-09" db="EMBL/GenBank/DDBJ databases">
        <title>Identification and resolution of microdiversity through metagenomic sequencing of parallel consortia.</title>
        <authorList>
            <person name="Nelson W.C."/>
            <person name="Romine M.F."/>
            <person name="Lindemann S.R."/>
        </authorList>
    </citation>
    <scope>NUCLEOTIDE SEQUENCE [LARGE SCALE GENOMIC DNA]</scope>
    <source>
        <strain evidence="6">Ana</strain>
    </source>
</reference>
<dbReference type="SUPFAM" id="SSF55073">
    <property type="entry name" value="Nucleotide cyclase"/>
    <property type="match status" value="1"/>
</dbReference>
<dbReference type="InterPro" id="IPR000014">
    <property type="entry name" value="PAS"/>
</dbReference>
<organism evidence="6 7">
    <name type="scientific">Phormidesmis priestleyi Ana</name>
    <dbReference type="NCBI Taxonomy" id="1666911"/>
    <lineage>
        <taxon>Bacteria</taxon>
        <taxon>Bacillati</taxon>
        <taxon>Cyanobacteriota</taxon>
        <taxon>Cyanophyceae</taxon>
        <taxon>Leptolyngbyales</taxon>
        <taxon>Leptolyngbyaceae</taxon>
        <taxon>Phormidesmis</taxon>
    </lineage>
</organism>
<dbReference type="Proteomes" id="UP000050465">
    <property type="component" value="Unassembled WGS sequence"/>
</dbReference>
<dbReference type="SMART" id="SM00091">
    <property type="entry name" value="PAS"/>
    <property type="match status" value="1"/>
</dbReference>
<dbReference type="SMART" id="SM00267">
    <property type="entry name" value="GGDEF"/>
    <property type="match status" value="1"/>
</dbReference>
<evidence type="ECO:0000313" key="7">
    <source>
        <dbReference type="Proteomes" id="UP000050465"/>
    </source>
</evidence>
<feature type="domain" description="GGDEF" evidence="5">
    <location>
        <begin position="299"/>
        <end position="432"/>
    </location>
</feature>
<dbReference type="SUPFAM" id="SSF55785">
    <property type="entry name" value="PYP-like sensor domain (PAS domain)"/>
    <property type="match status" value="1"/>
</dbReference>
<dbReference type="Gene3D" id="3.20.20.450">
    <property type="entry name" value="EAL domain"/>
    <property type="match status" value="1"/>
</dbReference>
<dbReference type="SUPFAM" id="SSF141868">
    <property type="entry name" value="EAL domain-like"/>
    <property type="match status" value="1"/>
</dbReference>
<dbReference type="PANTHER" id="PTHR44757">
    <property type="entry name" value="DIGUANYLATE CYCLASE DGCP"/>
    <property type="match status" value="1"/>
</dbReference>
<dbReference type="PROSITE" id="PS50112">
    <property type="entry name" value="PAS"/>
    <property type="match status" value="1"/>
</dbReference>
<dbReference type="InterPro" id="IPR000160">
    <property type="entry name" value="GGDEF_dom"/>
</dbReference>
<dbReference type="InterPro" id="IPR011006">
    <property type="entry name" value="CheY-like_superfamily"/>
</dbReference>
<dbReference type="NCBIfam" id="TIGR00229">
    <property type="entry name" value="sensory_box"/>
    <property type="match status" value="1"/>
</dbReference>
<dbReference type="GO" id="GO:0000160">
    <property type="term" value="P:phosphorelay signal transduction system"/>
    <property type="evidence" value="ECO:0007669"/>
    <property type="project" value="InterPro"/>
</dbReference>
<dbReference type="FunFam" id="3.20.20.450:FF:000001">
    <property type="entry name" value="Cyclic di-GMP phosphodiesterase yahA"/>
    <property type="match status" value="1"/>
</dbReference>
<dbReference type="InterPro" id="IPR013767">
    <property type="entry name" value="PAS_fold"/>
</dbReference>
<dbReference type="InterPro" id="IPR001633">
    <property type="entry name" value="EAL_dom"/>
</dbReference>
<dbReference type="STRING" id="1666911.HLUCCA11_22745"/>
<dbReference type="CDD" id="cd01949">
    <property type="entry name" value="GGDEF"/>
    <property type="match status" value="1"/>
</dbReference>
<dbReference type="SMART" id="SM00052">
    <property type="entry name" value="EAL"/>
    <property type="match status" value="1"/>
</dbReference>
<dbReference type="Pfam" id="PF00563">
    <property type="entry name" value="EAL"/>
    <property type="match status" value="1"/>
</dbReference>
<dbReference type="NCBIfam" id="TIGR00254">
    <property type="entry name" value="GGDEF"/>
    <property type="match status" value="1"/>
</dbReference>
<dbReference type="AlphaFoldDB" id="A0A0P7YPI9"/>
<evidence type="ECO:0000259" key="3">
    <source>
        <dbReference type="PROSITE" id="PS50112"/>
    </source>
</evidence>
<proteinExistence type="predicted"/>
<comment type="caution">
    <text evidence="6">The sequence shown here is derived from an EMBL/GenBank/DDBJ whole genome shotgun (WGS) entry which is preliminary data.</text>
</comment>
<dbReference type="Pfam" id="PF00072">
    <property type="entry name" value="Response_reg"/>
    <property type="match status" value="1"/>
</dbReference>
<dbReference type="PROSITE" id="PS50110">
    <property type="entry name" value="RESPONSE_REGULATORY"/>
    <property type="match status" value="1"/>
</dbReference>
<evidence type="ECO:0000259" key="2">
    <source>
        <dbReference type="PROSITE" id="PS50110"/>
    </source>
</evidence>
<dbReference type="InterPro" id="IPR043128">
    <property type="entry name" value="Rev_trsase/Diguanyl_cyclase"/>
</dbReference>
<feature type="domain" description="EAL" evidence="4">
    <location>
        <begin position="441"/>
        <end position="695"/>
    </location>
</feature>
<gene>
    <name evidence="6" type="ORF">HLUCCA11_22745</name>
</gene>
<dbReference type="SMART" id="SM00448">
    <property type="entry name" value="REC"/>
    <property type="match status" value="1"/>
</dbReference>
<feature type="domain" description="PAS" evidence="3">
    <location>
        <begin position="137"/>
        <end position="182"/>
    </location>
</feature>
<dbReference type="Pfam" id="PF00990">
    <property type="entry name" value="GGDEF"/>
    <property type="match status" value="1"/>
</dbReference>
<evidence type="ECO:0000259" key="5">
    <source>
        <dbReference type="PROSITE" id="PS50887"/>
    </source>
</evidence>
<dbReference type="PROSITE" id="PS50883">
    <property type="entry name" value="EAL"/>
    <property type="match status" value="1"/>
</dbReference>
<sequence>MKSSLAATNILIVEDEGLIALDLETHLLNLGYQIAGIAETGRLAIQKALASPLPDLILMDIRLKGDMDGIEAASKIIAQIDIPIIFLTAFADNSTLNRAKLISPFAYIRKPFDIADLHISIEIALQKHCSEKIIKQQKNWLNTVLESIGDAVVTTDNDGNVTFINRVAESITQWIKSESLGRPINDVVPLVDYYKKSIENPILQALRAGRGEPLPEGTLLITKNQQEVPVEDSAVLILDDMQHAHGAVIVFRDISERIAVKQQLFYQAYYDTLTNLPNRLLFINRLQHLVDLNKRYSNCQFAVLFVDLDRFKIVNDSLGHPIGDQLLIATAKRLQKCLRPTDTVARFGGDEFAILLEQCPDFQSVCKLADRINHELSVPYRLSSYDLFSSASIGIVKWQSHYETAEDLVRDADIAMYQAKANGKGRYAIFDDTMHTQVKRRLTLENDLRQAVSNNALIIYYQPIVSLANSKIVGFEALARWEHPEQGLISPEIFIPIAEETGLIVQIDQWVLRQACQQIKIWQDQFSGETKLGVSVNFSSYHLSQPDVVEQVKQALADADLSAASLRLEITESTLIENPELVAQILLELKILGVEIYIDDFGTGYSSLSRLHKYPISTLKIDRSFIHNIDSNTEQFEIVRTIIILAKALNMTTIAEGVETEKEIEAICGLGCEYVQGYYFYRPLTCKQVTALLEN</sequence>
<dbReference type="Gene3D" id="3.30.450.20">
    <property type="entry name" value="PAS domain"/>
    <property type="match status" value="1"/>
</dbReference>
<feature type="modified residue" description="4-aspartylphosphate" evidence="1">
    <location>
        <position position="60"/>
    </location>
</feature>
<dbReference type="EMBL" id="LJZR01000077">
    <property type="protein sequence ID" value="KPQ31911.1"/>
    <property type="molecule type" value="Genomic_DNA"/>
</dbReference>
<dbReference type="CDD" id="cd01948">
    <property type="entry name" value="EAL"/>
    <property type="match status" value="1"/>
</dbReference>
<evidence type="ECO:0000259" key="4">
    <source>
        <dbReference type="PROSITE" id="PS50883"/>
    </source>
</evidence>
<protein>
    <submittedName>
        <fullName evidence="6">EAL domain</fullName>
    </submittedName>
</protein>
<keyword evidence="1" id="KW-0597">Phosphoprotein</keyword>
<dbReference type="InterPro" id="IPR035919">
    <property type="entry name" value="EAL_sf"/>
</dbReference>
<dbReference type="SUPFAM" id="SSF52172">
    <property type="entry name" value="CheY-like"/>
    <property type="match status" value="1"/>
</dbReference>
<dbReference type="PANTHER" id="PTHR44757:SF2">
    <property type="entry name" value="BIOFILM ARCHITECTURE MAINTENANCE PROTEIN MBAA"/>
    <property type="match status" value="1"/>
</dbReference>
<dbReference type="PATRIC" id="fig|1666911.3.peg.4566"/>
<feature type="domain" description="Response regulatory" evidence="2">
    <location>
        <begin position="9"/>
        <end position="125"/>
    </location>
</feature>
<dbReference type="InterPro" id="IPR001789">
    <property type="entry name" value="Sig_transdc_resp-reg_receiver"/>
</dbReference>
<evidence type="ECO:0000313" key="6">
    <source>
        <dbReference type="EMBL" id="KPQ31911.1"/>
    </source>
</evidence>
<dbReference type="InterPro" id="IPR052155">
    <property type="entry name" value="Biofilm_reg_signaling"/>
</dbReference>
<dbReference type="Pfam" id="PF00989">
    <property type="entry name" value="PAS"/>
    <property type="match status" value="1"/>
</dbReference>
<accession>A0A0P7YPI9</accession>